<dbReference type="InterPro" id="IPR029045">
    <property type="entry name" value="ClpP/crotonase-like_dom_sf"/>
</dbReference>
<evidence type="ECO:0000256" key="3">
    <source>
        <dbReference type="ARBA" id="ARBA00023098"/>
    </source>
</evidence>
<keyword evidence="4" id="KW-0812">Transmembrane</keyword>
<evidence type="ECO:0000313" key="5">
    <source>
        <dbReference type="EMBL" id="MBY82578.1"/>
    </source>
</evidence>
<dbReference type="GO" id="GO:0006631">
    <property type="term" value="P:fatty acid metabolic process"/>
    <property type="evidence" value="ECO:0007669"/>
    <property type="project" value="UniProtKB-KW"/>
</dbReference>
<evidence type="ECO:0000256" key="4">
    <source>
        <dbReference type="SAM" id="Phobius"/>
    </source>
</evidence>
<dbReference type="Gene3D" id="3.90.226.10">
    <property type="entry name" value="2-enoyl-CoA Hydratase, Chain A, domain 1"/>
    <property type="match status" value="1"/>
</dbReference>
<proteinExistence type="predicted"/>
<keyword evidence="2" id="KW-0809">Transit peptide</keyword>
<dbReference type="PANTHER" id="PTHR43602:SF1">
    <property type="entry name" value="ENOYL-COA HYDRATASE DOMAIN-CONTAINING PROTEIN 3, MITOCHONDRIAL"/>
    <property type="match status" value="1"/>
</dbReference>
<dbReference type="GO" id="GO:0016836">
    <property type="term" value="F:hydro-lyase activity"/>
    <property type="evidence" value="ECO:0007669"/>
    <property type="project" value="TreeGrafter"/>
</dbReference>
<dbReference type="OrthoDB" id="2139957at2759"/>
<dbReference type="PANTHER" id="PTHR43602">
    <property type="match status" value="1"/>
</dbReference>
<feature type="transmembrane region" description="Helical" evidence="4">
    <location>
        <begin position="12"/>
        <end position="36"/>
    </location>
</feature>
<name>A0A2S2QXW3_9HEMI</name>
<dbReference type="GO" id="GO:0005739">
    <property type="term" value="C:mitochondrion"/>
    <property type="evidence" value="ECO:0007669"/>
    <property type="project" value="TreeGrafter"/>
</dbReference>
<dbReference type="InterPro" id="IPR001753">
    <property type="entry name" value="Enoyl-CoA_hydra/iso"/>
</dbReference>
<gene>
    <name evidence="5" type="primary">echdc3</name>
    <name evidence="5" type="ORF">g.137288</name>
</gene>
<dbReference type="AlphaFoldDB" id="A0A2S2QXW3"/>
<evidence type="ECO:0000256" key="2">
    <source>
        <dbReference type="ARBA" id="ARBA00022946"/>
    </source>
</evidence>
<keyword evidence="3" id="KW-0443">Lipid metabolism</keyword>
<dbReference type="Pfam" id="PF00378">
    <property type="entry name" value="ECH_1"/>
    <property type="match status" value="1"/>
</dbReference>
<organism evidence="5">
    <name type="scientific">Sipha flava</name>
    <name type="common">yellow sugarcane aphid</name>
    <dbReference type="NCBI Taxonomy" id="143950"/>
    <lineage>
        <taxon>Eukaryota</taxon>
        <taxon>Metazoa</taxon>
        <taxon>Ecdysozoa</taxon>
        <taxon>Arthropoda</taxon>
        <taxon>Hexapoda</taxon>
        <taxon>Insecta</taxon>
        <taxon>Pterygota</taxon>
        <taxon>Neoptera</taxon>
        <taxon>Paraneoptera</taxon>
        <taxon>Hemiptera</taxon>
        <taxon>Sternorrhyncha</taxon>
        <taxon>Aphidomorpha</taxon>
        <taxon>Aphidoidea</taxon>
        <taxon>Aphididae</taxon>
        <taxon>Sipha</taxon>
    </lineage>
</organism>
<evidence type="ECO:0000256" key="1">
    <source>
        <dbReference type="ARBA" id="ARBA00022832"/>
    </source>
</evidence>
<dbReference type="EMBL" id="GGMS01013375">
    <property type="protein sequence ID" value="MBY82578.1"/>
    <property type="molecule type" value="Transcribed_RNA"/>
</dbReference>
<dbReference type="CDD" id="cd06558">
    <property type="entry name" value="crotonase-like"/>
    <property type="match status" value="1"/>
</dbReference>
<reference evidence="5" key="1">
    <citation type="submission" date="2018-04" db="EMBL/GenBank/DDBJ databases">
        <title>Transcriptome assembly of Sipha flava.</title>
        <authorList>
            <person name="Scully E.D."/>
            <person name="Geib S.M."/>
            <person name="Palmer N.A."/>
            <person name="Koch K."/>
            <person name="Bradshaw J."/>
            <person name="Heng-Moss T."/>
            <person name="Sarath G."/>
        </authorList>
    </citation>
    <scope>NUCLEOTIDE SEQUENCE</scope>
</reference>
<dbReference type="InterPro" id="IPR052377">
    <property type="entry name" value="Mitochondrial_ECH-domain"/>
</dbReference>
<accession>A0A2S2QXW3</accession>
<protein>
    <submittedName>
        <fullName evidence="5">Enoyl-CoA hydratase domain-containing protein 3</fullName>
    </submittedName>
</protein>
<dbReference type="SUPFAM" id="SSF52096">
    <property type="entry name" value="ClpP/crotonase"/>
    <property type="match status" value="1"/>
</dbReference>
<keyword evidence="4" id="KW-1133">Transmembrane helix</keyword>
<keyword evidence="1" id="KW-0276">Fatty acid metabolism</keyword>
<sequence>MISFSYRTVIKMNFLIFIRIFYFPLNIQHFISHFFLKILESNYCTTNSYTIKVMSVIYYTYRFKMLKPVVQLLCRHKSSSASASIITTFKTDNSYRITLSDPKTRNTLSIALLQNLIQEIQNAGNDSSIKSIVLCGSGPVFSAGHNLNELRIPENQKNIFSLATKLMNIMIDCPIPIIACVDGIAAASGCQLVAASDIAICTNRSFFSTPGNSS</sequence>
<keyword evidence="4" id="KW-0472">Membrane</keyword>